<dbReference type="PANTHER" id="PTHR14359:SF6">
    <property type="entry name" value="PHOSPHOPANTOTHENOYLCYSTEINE DECARBOXYLASE"/>
    <property type="match status" value="1"/>
</dbReference>
<keyword evidence="1" id="KW-0173">Coenzyme A biosynthesis</keyword>
<gene>
    <name evidence="4" type="ORF">TASK_LOCUS7366</name>
</gene>
<feature type="domain" description="Flavoprotein" evidence="3">
    <location>
        <begin position="6"/>
        <end position="188"/>
    </location>
</feature>
<sequence length="192" mass="21183">MEVDRKNVLLGITGSVAAVKAVELVSCLTQSNFNVQVVATKGACNFFDKSQIEVPVYVDADEYASWKKRGDPVLHIQLRDWADVFLIAPLSANTLAKIAGGLCDNLLTCVARAWHFAKTAPDHPRKVGIFAPAMNTSMWESPLTSSQVDILCNTLNWTMIDPIHKTLMCGDFGQGAMEEPHRIVEFVHNLKL</sequence>
<organism evidence="6">
    <name type="scientific">Taenia asiatica</name>
    <name type="common">Asian tapeworm</name>
    <dbReference type="NCBI Taxonomy" id="60517"/>
    <lineage>
        <taxon>Eukaryota</taxon>
        <taxon>Metazoa</taxon>
        <taxon>Spiralia</taxon>
        <taxon>Lophotrochozoa</taxon>
        <taxon>Platyhelminthes</taxon>
        <taxon>Cestoda</taxon>
        <taxon>Eucestoda</taxon>
        <taxon>Cyclophyllidea</taxon>
        <taxon>Taeniidae</taxon>
        <taxon>Taenia</taxon>
    </lineage>
</organism>
<evidence type="ECO:0000313" key="5">
    <source>
        <dbReference type="Proteomes" id="UP000282613"/>
    </source>
</evidence>
<name>A0A0R3WA33_TAEAS</name>
<dbReference type="GO" id="GO:0071513">
    <property type="term" value="C:phosphopantothenoylcysteine decarboxylase complex"/>
    <property type="evidence" value="ECO:0007669"/>
    <property type="project" value="TreeGrafter"/>
</dbReference>
<dbReference type="Gene3D" id="3.40.50.1950">
    <property type="entry name" value="Flavin prenyltransferase-like"/>
    <property type="match status" value="1"/>
</dbReference>
<dbReference type="GO" id="GO:0010181">
    <property type="term" value="F:FMN binding"/>
    <property type="evidence" value="ECO:0007669"/>
    <property type="project" value="TreeGrafter"/>
</dbReference>
<dbReference type="Pfam" id="PF02441">
    <property type="entry name" value="Flavoprotein"/>
    <property type="match status" value="1"/>
</dbReference>
<dbReference type="InterPro" id="IPR036551">
    <property type="entry name" value="Flavin_trans-like"/>
</dbReference>
<dbReference type="InterPro" id="IPR003382">
    <property type="entry name" value="Flavoprotein"/>
</dbReference>
<dbReference type="OrthoDB" id="1532798at2759"/>
<dbReference type="AlphaFoldDB" id="A0A0R3WA33"/>
<evidence type="ECO:0000256" key="2">
    <source>
        <dbReference type="ARBA" id="ARBA00038350"/>
    </source>
</evidence>
<proteinExistence type="inferred from homology"/>
<protein>
    <submittedName>
        <fullName evidence="6">Flavoprotein domain-containing protein</fullName>
    </submittedName>
</protein>
<evidence type="ECO:0000313" key="6">
    <source>
        <dbReference type="WBParaSite" id="TASK_0000736501-mRNA-1"/>
    </source>
</evidence>
<dbReference type="GO" id="GO:0015937">
    <property type="term" value="P:coenzyme A biosynthetic process"/>
    <property type="evidence" value="ECO:0007669"/>
    <property type="project" value="UniProtKB-KW"/>
</dbReference>
<reference evidence="4 5" key="2">
    <citation type="submission" date="2018-11" db="EMBL/GenBank/DDBJ databases">
        <authorList>
            <consortium name="Pathogen Informatics"/>
        </authorList>
    </citation>
    <scope>NUCLEOTIDE SEQUENCE [LARGE SCALE GENOMIC DNA]</scope>
</reference>
<dbReference type="WBParaSite" id="TASK_0000736501-mRNA-1">
    <property type="protein sequence ID" value="TASK_0000736501-mRNA-1"/>
    <property type="gene ID" value="TASK_0000736501"/>
</dbReference>
<evidence type="ECO:0000313" key="4">
    <source>
        <dbReference type="EMBL" id="VDK38252.1"/>
    </source>
</evidence>
<evidence type="ECO:0000256" key="1">
    <source>
        <dbReference type="ARBA" id="ARBA00022993"/>
    </source>
</evidence>
<dbReference type="PANTHER" id="PTHR14359">
    <property type="entry name" value="HOMO-OLIGOMERIC FLAVIN CONTAINING CYS DECARBOXYLASE FAMILY"/>
    <property type="match status" value="1"/>
</dbReference>
<keyword evidence="5" id="KW-1185">Reference proteome</keyword>
<dbReference type="GO" id="GO:0004633">
    <property type="term" value="F:phosphopantothenoylcysteine decarboxylase activity"/>
    <property type="evidence" value="ECO:0007669"/>
    <property type="project" value="TreeGrafter"/>
</dbReference>
<reference evidence="6" key="1">
    <citation type="submission" date="2017-02" db="UniProtKB">
        <authorList>
            <consortium name="WormBaseParasite"/>
        </authorList>
    </citation>
    <scope>IDENTIFICATION</scope>
</reference>
<dbReference type="STRING" id="60517.A0A0R3WA33"/>
<evidence type="ECO:0000259" key="3">
    <source>
        <dbReference type="Pfam" id="PF02441"/>
    </source>
</evidence>
<dbReference type="EMBL" id="UYRS01018607">
    <property type="protein sequence ID" value="VDK38252.1"/>
    <property type="molecule type" value="Genomic_DNA"/>
</dbReference>
<dbReference type="Proteomes" id="UP000282613">
    <property type="component" value="Unassembled WGS sequence"/>
</dbReference>
<comment type="similarity">
    <text evidence="2">Belongs to the HFCD (homooligomeric flavin containing Cys decarboxylase) superfamily.</text>
</comment>
<dbReference type="SUPFAM" id="SSF52507">
    <property type="entry name" value="Homo-oligomeric flavin-containing Cys decarboxylases, HFCD"/>
    <property type="match status" value="1"/>
</dbReference>
<accession>A0A0R3WA33</accession>